<dbReference type="SUPFAM" id="SSF52113">
    <property type="entry name" value="BRCT domain"/>
    <property type="match status" value="1"/>
</dbReference>
<evidence type="ECO:0000313" key="8">
    <source>
        <dbReference type="EnsemblMetazoa" id="AMIN007408-PA"/>
    </source>
</evidence>
<dbReference type="PANTHER" id="PTHR23196">
    <property type="entry name" value="PAX TRANSCRIPTION ACTIVATION DOMAIN INTERACTING PROTEIN"/>
    <property type="match status" value="1"/>
</dbReference>
<feature type="region of interest" description="Disordered" evidence="6">
    <location>
        <begin position="752"/>
        <end position="774"/>
    </location>
</feature>
<dbReference type="Gene3D" id="3.40.50.10190">
    <property type="entry name" value="BRCT domain"/>
    <property type="match status" value="2"/>
</dbReference>
<evidence type="ECO:0000259" key="7">
    <source>
        <dbReference type="Pfam" id="PF16770"/>
    </source>
</evidence>
<feature type="region of interest" description="Disordered" evidence="6">
    <location>
        <begin position="1081"/>
        <end position="1134"/>
    </location>
</feature>
<feature type="region of interest" description="Disordered" evidence="6">
    <location>
        <begin position="163"/>
        <end position="186"/>
    </location>
</feature>
<feature type="region of interest" description="Disordered" evidence="6">
    <location>
        <begin position="921"/>
        <end position="1049"/>
    </location>
</feature>
<dbReference type="InterPro" id="IPR036420">
    <property type="entry name" value="BRCT_dom_sf"/>
</dbReference>
<evidence type="ECO:0000256" key="5">
    <source>
        <dbReference type="ARBA" id="ARBA00030146"/>
    </source>
</evidence>
<evidence type="ECO:0000256" key="6">
    <source>
        <dbReference type="SAM" id="MobiDB-lite"/>
    </source>
</evidence>
<sequence>SICPKHASLRHDTVTDKLQILDLCSIHGVTVDQKPIAPLTWIEITALSRLNFGTVVASVETDNKNTAGDASLHDEDSTDVIDCSQEETQPLHGSRKMANPATNVLATSGRRTSLIETIAAVHETPCSPTEKLISSFLVPETQQLDGTISCTNANATSVPNDVHLSEEENDDDEPFFIPETQQPEDELNCPSEVFEPILSDVPETEQPATEEEYFQMTVENDDNSNDAMFNNKYIEQSQNLMRDLDVSCSGAVVPRVSIQPERSVDSISFERHRNTTMEMSRIEWNESKKDCEQSMIGVLLQPSKEGEALGKADNITEDVDDRSITPELNFDDDPPVETVEKQTSLEHENNLNSDINVTNQSTEHNNRTEQVNRSSKTPELCFYDQENEDNDHEISLNQEGCDNLSLNRSRTAASEHDTEVTNVYDMETQAFAVDNPYEKLTQPLHRLDNKLNSFGSRQKLQLDPYELLTQPLTVEKTCVGKLSENSSFVKPKNPATQRISIHSPEIDYANMPTQQFTPPELLYQPTESYDESSNDREKCHTNGVVAGNESPGAKRQKRAAAQSKCNQTPEIDYANLPTQLFTPPEFLYQPPMIPEDSNKEPSALLINDDDLLTQPLSPPKQLMDTPAQNQQVKYTASSSAAVCVAYDLNTQPLEPRAKTSHKTFEKKKPVLKLVDIKACHMSNPIESNSKEIQNLVCDVDKNVYDLGKLKLLECGSLLEDEESLFNPQINSTTCLSVGQQQDELKHMDTCVEISHSSSNKENSREEADGKDEQYDTDDELCLAATIPLDTLFTSKMKTECVEQPDEGESTRKFKIPMTKTETVGTPKAARYEKRNNTEMTEFLTPEHPLLFLPKVDCIRSVSEQMHKQNTIHTHTVKGKPKYYFNDSSSSDDDGTIGEQLFKKTNVSVALEKELENVQEVKRLKKQQEPADRKKLQSEKDGEEKNVGEQAKARDKSRSKRAISVQQIEVEESGKYQAAAKKTSTRRRETKDIGKTSEPQKKSSRTADKDTKPERSKQSYNEGETRQEPQSSYARSSSDRSKSNDAIPVRVSTRNRVETYKKRMINESIDYLSESAKKPFLTRAGRKRKEQTSTDREEERKNANVVESKRLKSGQRITPEEDTSERSRRATSRAKKVVGTSSDLFVEQGNTSGLISGVLGYDSATSGTGSDTSAVSATRSNRLRLIFTQMNPEPYRKCIARAGGKIVDIPELATILVADRIIRTYKFLCSVAKGIPIVGQSYLDALQASDGKQHIDAWDHILSDPVKEKRYKFCLRDTLLKAKQHKLFQDYIVFVTSSTQPPPSELYLILSCAGARISKHSSKSPKDTNKMFVISDPADSASWVKFKEKFPTIQIVSAEGFMLSIMQHAIKFKNYPFF</sequence>
<dbReference type="GO" id="GO:0044666">
    <property type="term" value="C:MLL3/4 complex"/>
    <property type="evidence" value="ECO:0007669"/>
    <property type="project" value="TreeGrafter"/>
</dbReference>
<evidence type="ECO:0000313" key="9">
    <source>
        <dbReference type="Proteomes" id="UP000075920"/>
    </source>
</evidence>
<protein>
    <recommendedName>
        <fullName evidence="4">PAX-interacting protein 1</fullName>
    </recommendedName>
    <alternativeName>
        <fullName evidence="5">PAX transactivation activation domain-interacting protein</fullName>
    </alternativeName>
</protein>
<dbReference type="STRING" id="112268.A0A182WAN0"/>
<dbReference type="GO" id="GO:0006974">
    <property type="term" value="P:DNA damage response"/>
    <property type="evidence" value="ECO:0007669"/>
    <property type="project" value="UniProtKB-KW"/>
</dbReference>
<dbReference type="PANTHER" id="PTHR23196:SF1">
    <property type="entry name" value="PAX-INTERACTING PROTEIN 1"/>
    <property type="match status" value="1"/>
</dbReference>
<dbReference type="CDD" id="cd17744">
    <property type="entry name" value="BRCT_MDC1_rpt1"/>
    <property type="match status" value="1"/>
</dbReference>
<dbReference type="EnsemblMetazoa" id="AMIN007408-RA">
    <property type="protein sequence ID" value="AMIN007408-PA"/>
    <property type="gene ID" value="AMIN007408"/>
</dbReference>
<keyword evidence="3" id="KW-0539">Nucleus</keyword>
<name>A0A182WAN0_9DIPT</name>
<dbReference type="CDD" id="cd18432">
    <property type="entry name" value="BRCT_PAXIP1_rpt6_like"/>
    <property type="match status" value="1"/>
</dbReference>
<evidence type="ECO:0000256" key="1">
    <source>
        <dbReference type="ARBA" id="ARBA00004123"/>
    </source>
</evidence>
<feature type="compositionally biased region" description="Basic and acidic residues" evidence="6">
    <location>
        <begin position="985"/>
        <end position="1026"/>
    </location>
</feature>
<evidence type="ECO:0000256" key="3">
    <source>
        <dbReference type="ARBA" id="ARBA00023242"/>
    </source>
</evidence>
<evidence type="ECO:0000256" key="2">
    <source>
        <dbReference type="ARBA" id="ARBA00022763"/>
    </source>
</evidence>
<feature type="compositionally biased region" description="Polar residues" evidence="6">
    <location>
        <begin position="350"/>
        <end position="377"/>
    </location>
</feature>
<proteinExistence type="predicted"/>
<reference evidence="8" key="2">
    <citation type="submission" date="2020-05" db="UniProtKB">
        <authorList>
            <consortium name="EnsemblMetazoa"/>
        </authorList>
    </citation>
    <scope>IDENTIFICATION</scope>
    <source>
        <strain evidence="8">MINIMUS1</strain>
    </source>
</reference>
<reference evidence="9" key="1">
    <citation type="submission" date="2013-03" db="EMBL/GenBank/DDBJ databases">
        <title>The Genome Sequence of Anopheles minimus MINIMUS1.</title>
        <authorList>
            <consortium name="The Broad Institute Genomics Platform"/>
            <person name="Neafsey D.E."/>
            <person name="Walton C."/>
            <person name="Walker B."/>
            <person name="Young S.K."/>
            <person name="Zeng Q."/>
            <person name="Gargeya S."/>
            <person name="Fitzgerald M."/>
            <person name="Haas B."/>
            <person name="Abouelleil A."/>
            <person name="Allen A.W."/>
            <person name="Alvarado L."/>
            <person name="Arachchi H.M."/>
            <person name="Berlin A.M."/>
            <person name="Chapman S.B."/>
            <person name="Gainer-Dewar J."/>
            <person name="Goldberg J."/>
            <person name="Griggs A."/>
            <person name="Gujja S."/>
            <person name="Hansen M."/>
            <person name="Howarth C."/>
            <person name="Imamovic A."/>
            <person name="Ireland A."/>
            <person name="Larimer J."/>
            <person name="McCowan C."/>
            <person name="Murphy C."/>
            <person name="Pearson M."/>
            <person name="Poon T.W."/>
            <person name="Priest M."/>
            <person name="Roberts A."/>
            <person name="Saif S."/>
            <person name="Shea T."/>
            <person name="Sisk P."/>
            <person name="Sykes S."/>
            <person name="Wortman J."/>
            <person name="Nusbaum C."/>
            <person name="Birren B."/>
        </authorList>
    </citation>
    <scope>NUCLEOTIDE SEQUENCE [LARGE SCALE GENOMIC DNA]</scope>
    <source>
        <strain evidence="9">MINIMUS1</strain>
    </source>
</reference>
<accession>A0A182WAN0</accession>
<dbReference type="VEuPathDB" id="VectorBase:AMIN007408"/>
<organism evidence="8 9">
    <name type="scientific">Anopheles minimus</name>
    <dbReference type="NCBI Taxonomy" id="112268"/>
    <lineage>
        <taxon>Eukaryota</taxon>
        <taxon>Metazoa</taxon>
        <taxon>Ecdysozoa</taxon>
        <taxon>Arthropoda</taxon>
        <taxon>Hexapoda</taxon>
        <taxon>Insecta</taxon>
        <taxon>Pterygota</taxon>
        <taxon>Neoptera</taxon>
        <taxon>Endopterygota</taxon>
        <taxon>Diptera</taxon>
        <taxon>Nematocera</taxon>
        <taxon>Culicoidea</taxon>
        <taxon>Culicidae</taxon>
        <taxon>Anophelinae</taxon>
        <taxon>Anopheles</taxon>
    </lineage>
</organism>
<feature type="compositionally biased region" description="Basic and acidic residues" evidence="6">
    <location>
        <begin position="1089"/>
        <end position="1109"/>
    </location>
</feature>
<feature type="compositionally biased region" description="Basic and acidic residues" evidence="6">
    <location>
        <begin position="921"/>
        <end position="955"/>
    </location>
</feature>
<feature type="region of interest" description="Disordered" evidence="6">
    <location>
        <begin position="302"/>
        <end position="378"/>
    </location>
</feature>
<evidence type="ECO:0000256" key="4">
    <source>
        <dbReference type="ARBA" id="ARBA00023858"/>
    </source>
</evidence>
<keyword evidence="2" id="KW-0227">DNA damage</keyword>
<keyword evidence="9" id="KW-1185">Reference proteome</keyword>
<dbReference type="Pfam" id="PF16770">
    <property type="entry name" value="RTT107_BRCT_5"/>
    <property type="match status" value="1"/>
</dbReference>
<dbReference type="InterPro" id="IPR051579">
    <property type="entry name" value="DDR_Transcriptional_Reg"/>
</dbReference>
<dbReference type="Proteomes" id="UP000075920">
    <property type="component" value="Unassembled WGS sequence"/>
</dbReference>
<dbReference type="InterPro" id="IPR001357">
    <property type="entry name" value="BRCT_dom"/>
</dbReference>
<feature type="domain" description="BRCT" evidence="7">
    <location>
        <begin position="1175"/>
        <end position="1245"/>
    </location>
</feature>
<comment type="subcellular location">
    <subcellularLocation>
        <location evidence="1">Nucleus</location>
    </subcellularLocation>
</comment>
<feature type="compositionally biased region" description="Basic and acidic residues" evidence="6">
    <location>
        <begin position="761"/>
        <end position="773"/>
    </location>
</feature>
<feature type="compositionally biased region" description="Basic and acidic residues" evidence="6">
    <location>
        <begin position="338"/>
        <end position="349"/>
    </location>
</feature>